<proteinExistence type="predicted"/>
<evidence type="ECO:0000259" key="8">
    <source>
        <dbReference type="PROSITE" id="PS51459"/>
    </source>
</evidence>
<evidence type="ECO:0000256" key="6">
    <source>
        <dbReference type="ARBA" id="ARBA00047939"/>
    </source>
</evidence>
<dbReference type="GO" id="GO:0005524">
    <property type="term" value="F:ATP binding"/>
    <property type="evidence" value="ECO:0007669"/>
    <property type="project" value="UniProtKB-KW"/>
</dbReference>
<evidence type="ECO:0000313" key="10">
    <source>
        <dbReference type="Proteomes" id="UP000545386"/>
    </source>
</evidence>
<evidence type="ECO:0000313" key="9">
    <source>
        <dbReference type="EMBL" id="MBC2771069.1"/>
    </source>
</evidence>
<dbReference type="Gene3D" id="1.10.3290.10">
    <property type="entry name" value="Fido-like domain"/>
    <property type="match status" value="1"/>
</dbReference>
<evidence type="ECO:0000256" key="3">
    <source>
        <dbReference type="ARBA" id="ARBA00022741"/>
    </source>
</evidence>
<keyword evidence="3" id="KW-0547">Nucleotide-binding</keyword>
<evidence type="ECO:0000256" key="1">
    <source>
        <dbReference type="ARBA" id="ARBA00022679"/>
    </source>
</evidence>
<reference evidence="9 10" key="1">
    <citation type="submission" date="2020-08" db="EMBL/GenBank/DDBJ databases">
        <title>Paraeoetvoesia sp. YC-7-48 draft genome sequence.</title>
        <authorList>
            <person name="Yao L."/>
        </authorList>
    </citation>
    <scope>NUCLEOTIDE SEQUENCE [LARGE SCALE GENOMIC DNA]</scope>
    <source>
        <strain evidence="10">YC-7-48</strain>
    </source>
</reference>
<organism evidence="9 10">
    <name type="scientific">Pusillimonas minor</name>
    <dbReference type="NCBI Taxonomy" id="2697024"/>
    <lineage>
        <taxon>Bacteria</taxon>
        <taxon>Pseudomonadati</taxon>
        <taxon>Pseudomonadota</taxon>
        <taxon>Betaproteobacteria</taxon>
        <taxon>Burkholderiales</taxon>
        <taxon>Alcaligenaceae</taxon>
        <taxon>Pusillimonas</taxon>
    </lineage>
</organism>
<dbReference type="PANTHER" id="PTHR39560">
    <property type="entry name" value="PROTEIN ADENYLYLTRANSFERASE FIC-RELATED"/>
    <property type="match status" value="1"/>
</dbReference>
<comment type="catalytic activity">
    <reaction evidence="7">
        <text>L-tyrosyl-[protein] + ATP = O-(5'-adenylyl)-L-tyrosyl-[protein] + diphosphate</text>
        <dbReference type="Rhea" id="RHEA:54288"/>
        <dbReference type="Rhea" id="RHEA-COMP:10136"/>
        <dbReference type="Rhea" id="RHEA-COMP:13846"/>
        <dbReference type="ChEBI" id="CHEBI:30616"/>
        <dbReference type="ChEBI" id="CHEBI:33019"/>
        <dbReference type="ChEBI" id="CHEBI:46858"/>
        <dbReference type="ChEBI" id="CHEBI:83624"/>
        <dbReference type="EC" id="2.7.7.108"/>
    </reaction>
</comment>
<gene>
    <name evidence="9" type="ORF">GTU67_14255</name>
</gene>
<dbReference type="SUPFAM" id="SSF140931">
    <property type="entry name" value="Fic-like"/>
    <property type="match status" value="1"/>
</dbReference>
<dbReference type="GO" id="GO:0070733">
    <property type="term" value="F:AMPylase activity"/>
    <property type="evidence" value="ECO:0007669"/>
    <property type="project" value="UniProtKB-EC"/>
</dbReference>
<keyword evidence="2" id="KW-0548">Nucleotidyltransferase</keyword>
<dbReference type="AlphaFoldDB" id="A0A842HQ54"/>
<dbReference type="RefSeq" id="WP_185780704.1">
    <property type="nucleotide sequence ID" value="NZ_JACJUU010000019.1"/>
</dbReference>
<dbReference type="EMBL" id="JACJUU010000019">
    <property type="protein sequence ID" value="MBC2771069.1"/>
    <property type="molecule type" value="Genomic_DNA"/>
</dbReference>
<dbReference type="Proteomes" id="UP000545386">
    <property type="component" value="Unassembled WGS sequence"/>
</dbReference>
<keyword evidence="1" id="KW-0808">Transferase</keyword>
<accession>A0A842HQ54</accession>
<dbReference type="InterPro" id="IPR036597">
    <property type="entry name" value="Fido-like_dom_sf"/>
</dbReference>
<dbReference type="PROSITE" id="PS51459">
    <property type="entry name" value="FIDO"/>
    <property type="match status" value="1"/>
</dbReference>
<evidence type="ECO:0000256" key="4">
    <source>
        <dbReference type="ARBA" id="ARBA00022840"/>
    </source>
</evidence>
<feature type="domain" description="Fido" evidence="8">
    <location>
        <begin position="51"/>
        <end position="186"/>
    </location>
</feature>
<comment type="caution">
    <text evidence="9">The sequence shown here is derived from an EMBL/GenBank/DDBJ whole genome shotgun (WGS) entry which is preliminary data.</text>
</comment>
<keyword evidence="4" id="KW-0067">ATP-binding</keyword>
<dbReference type="Pfam" id="PF02661">
    <property type="entry name" value="Fic"/>
    <property type="match status" value="1"/>
</dbReference>
<evidence type="ECO:0000256" key="5">
    <source>
        <dbReference type="ARBA" id="ARBA00034531"/>
    </source>
</evidence>
<comment type="catalytic activity">
    <reaction evidence="6">
        <text>L-threonyl-[protein] + ATP = 3-O-(5'-adenylyl)-L-threonyl-[protein] + diphosphate</text>
        <dbReference type="Rhea" id="RHEA:54292"/>
        <dbReference type="Rhea" id="RHEA-COMP:11060"/>
        <dbReference type="Rhea" id="RHEA-COMP:13847"/>
        <dbReference type="ChEBI" id="CHEBI:30013"/>
        <dbReference type="ChEBI" id="CHEBI:30616"/>
        <dbReference type="ChEBI" id="CHEBI:33019"/>
        <dbReference type="ChEBI" id="CHEBI:138113"/>
        <dbReference type="EC" id="2.7.7.108"/>
    </reaction>
</comment>
<dbReference type="InterPro" id="IPR003812">
    <property type="entry name" value="Fido"/>
</dbReference>
<evidence type="ECO:0000256" key="2">
    <source>
        <dbReference type="ARBA" id="ARBA00022695"/>
    </source>
</evidence>
<dbReference type="EC" id="2.7.7.108" evidence="5"/>
<dbReference type="GO" id="GO:0051302">
    <property type="term" value="P:regulation of cell division"/>
    <property type="evidence" value="ECO:0007669"/>
    <property type="project" value="TreeGrafter"/>
</dbReference>
<keyword evidence="10" id="KW-1185">Reference proteome</keyword>
<dbReference type="PANTHER" id="PTHR39560:SF1">
    <property type="entry name" value="PROTEIN ADENYLYLTRANSFERASE FIC-RELATED"/>
    <property type="match status" value="1"/>
</dbReference>
<evidence type="ECO:0000256" key="7">
    <source>
        <dbReference type="ARBA" id="ARBA00048696"/>
    </source>
</evidence>
<protein>
    <recommendedName>
        <fullName evidence="5">protein adenylyltransferase</fullName>
        <ecNumber evidence="5">2.7.7.108</ecNumber>
    </recommendedName>
</protein>
<name>A0A842HQ54_9BURK</name>
<sequence length="240" mass="27334">MFDPFGDYATAGYLRNHLQEKDLDLIKQAEHELFRAQLSEAMDYLESRKRIEYADFLKVHQILFEGLYPWAGADRQQVAPQSAIRKGAVEFCHPADCQRAVQLGLSMAQEQQQMAARPGHIMGLFAYGHPFLDGNGRTMLVVHAELCYRANLSIDWASTRKADYLTALTREIEAPNAKHLDDYLRNFIGPKIGRDEWTAVITDLPGLDGNQAGEDISTPYSDPGVLERYHAFEQRRNYKL</sequence>